<keyword evidence="1" id="KW-1133">Transmembrane helix</keyword>
<evidence type="ECO:0000256" key="1">
    <source>
        <dbReference type="SAM" id="Phobius"/>
    </source>
</evidence>
<sequence length="90" mass="10325">MTRRRFPEQRLLAARKLHPRFTPVVFALYMSSIMAFLMTLVITAVNSGLDGAFMARVWQAYRVAMPVAFLCILVVRPVVARLVQWTVRSI</sequence>
<keyword evidence="3" id="KW-1185">Reference proteome</keyword>
<keyword evidence="1" id="KW-0472">Membrane</keyword>
<feature type="transmembrane region" description="Helical" evidence="1">
    <location>
        <begin position="21"/>
        <end position="43"/>
    </location>
</feature>
<name>A0ABS8DSA5_9GAMM</name>
<protein>
    <submittedName>
        <fullName evidence="2">DUF2798 domain-containing protein</fullName>
    </submittedName>
</protein>
<comment type="caution">
    <text evidence="2">The sequence shown here is derived from an EMBL/GenBank/DDBJ whole genome shotgun (WGS) entry which is preliminary data.</text>
</comment>
<gene>
    <name evidence="2" type="ORF">GEV37_08750</name>
</gene>
<organism evidence="2 3">
    <name type="scientific">Vreelandella malpeensis</name>
    <dbReference type="NCBI Taxonomy" id="1172368"/>
    <lineage>
        <taxon>Bacteria</taxon>
        <taxon>Pseudomonadati</taxon>
        <taxon>Pseudomonadota</taxon>
        <taxon>Gammaproteobacteria</taxon>
        <taxon>Oceanospirillales</taxon>
        <taxon>Halomonadaceae</taxon>
        <taxon>Vreelandella</taxon>
    </lineage>
</organism>
<dbReference type="Pfam" id="PF11391">
    <property type="entry name" value="DUF2798"/>
    <property type="match status" value="1"/>
</dbReference>
<dbReference type="RefSeq" id="WP_227389869.1">
    <property type="nucleotide sequence ID" value="NZ_JBHSCJ010000004.1"/>
</dbReference>
<accession>A0ABS8DSA5</accession>
<feature type="transmembrane region" description="Helical" evidence="1">
    <location>
        <begin position="63"/>
        <end position="83"/>
    </location>
</feature>
<dbReference type="InterPro" id="IPR021529">
    <property type="entry name" value="DUF2798"/>
</dbReference>
<dbReference type="Proteomes" id="UP001319882">
    <property type="component" value="Unassembled WGS sequence"/>
</dbReference>
<dbReference type="EMBL" id="WHVL01000003">
    <property type="protein sequence ID" value="MCB8889197.1"/>
    <property type="molecule type" value="Genomic_DNA"/>
</dbReference>
<evidence type="ECO:0000313" key="2">
    <source>
        <dbReference type="EMBL" id="MCB8889197.1"/>
    </source>
</evidence>
<proteinExistence type="predicted"/>
<evidence type="ECO:0000313" key="3">
    <source>
        <dbReference type="Proteomes" id="UP001319882"/>
    </source>
</evidence>
<keyword evidence="1" id="KW-0812">Transmembrane</keyword>
<reference evidence="2 3" key="1">
    <citation type="journal article" date="2021" name="Sci. Rep.">
        <title>Genome analysis of a halophilic bacterium Halomonas malpeensis YU-PRIM-29(T) reveals its exopolysaccharide and pigment producing capabilities.</title>
        <authorList>
            <person name="Athmika"/>
            <person name="Ghate S.D."/>
            <person name="Arun A.B."/>
            <person name="Rao S.S."/>
            <person name="Kumar S.T.A."/>
            <person name="Kandiyil M.K."/>
            <person name="Saptami K."/>
            <person name="Rekha P.D."/>
        </authorList>
    </citation>
    <scope>NUCLEOTIDE SEQUENCE [LARGE SCALE GENOMIC DNA]</scope>
    <source>
        <strain evidence="3">prim 29</strain>
    </source>
</reference>